<keyword evidence="9 13" id="KW-0333">Golgi apparatus</keyword>
<dbReference type="GeneID" id="115426412"/>
<evidence type="ECO:0000256" key="4">
    <source>
        <dbReference type="ARBA" id="ARBA00022676"/>
    </source>
</evidence>
<evidence type="ECO:0000313" key="16">
    <source>
        <dbReference type="Proteomes" id="UP000472271"/>
    </source>
</evidence>
<evidence type="ECO:0000313" key="15">
    <source>
        <dbReference type="Ensembl" id="ENSSORP00005020416.1"/>
    </source>
</evidence>
<evidence type="ECO:0000256" key="11">
    <source>
        <dbReference type="ARBA" id="ARBA00023136"/>
    </source>
</evidence>
<evidence type="ECO:0000256" key="1">
    <source>
        <dbReference type="ARBA" id="ARBA00004323"/>
    </source>
</evidence>
<reference evidence="15" key="2">
    <citation type="submission" date="2025-08" db="UniProtKB">
        <authorList>
            <consortium name="Ensembl"/>
        </authorList>
    </citation>
    <scope>IDENTIFICATION</scope>
</reference>
<protein>
    <recommendedName>
        <fullName evidence="13">Hexosyltransferase</fullName>
        <ecNumber evidence="13">2.4.1.-</ecNumber>
    </recommendedName>
</protein>
<dbReference type="GO" id="GO:0008499">
    <property type="term" value="F:N-acetyl-beta-D-glucosaminide beta-(1,3)-galactosyltransferase activity"/>
    <property type="evidence" value="ECO:0007669"/>
    <property type="project" value="TreeGrafter"/>
</dbReference>
<comment type="similarity">
    <text evidence="3 13">Belongs to the glycosyltransferase 31 family.</text>
</comment>
<comment type="pathway">
    <text evidence="2">Protein modification; protein glycosylation.</text>
</comment>
<evidence type="ECO:0000256" key="3">
    <source>
        <dbReference type="ARBA" id="ARBA00008661"/>
    </source>
</evidence>
<sequence>MREHESFTGESMLKRQKIESVSFQKKDTFCLLFMILLLFVLCIMCYTVYSDSFSSWESVQLDLQYEEYFRTNETSPPPTYRVHPKPTVTPNDTNSTTNPPPTTPPGPQYHVAFPKNYHFILDQADACKLRPPFLVLMVPVAPNNVEARNAIRQTWGKSGEFQGEVVLTLFILGLSGQADVEKQQEKIQHENLQHQDLILSDFIDSYFNLTIKTMVMMDWLATHCSNAAYAMKIDTDMFLNVDNLVNMLKKPELPKVNYLTGVLVKDGIVVRKKSSKWYVSKEVYPHPTYPLYAEGPGYAFSNDLPGKFVEISKTVKPVNIEDAYIGMCMKKLGLSPSSPPGPSLFNGHHGAYNRCAFSKIITSVLNSLQELVKFWTDLKKPGPPCENKTNS</sequence>
<keyword evidence="7 13" id="KW-0735">Signal-anchor</keyword>
<feature type="compositionally biased region" description="Low complexity" evidence="14">
    <location>
        <begin position="86"/>
        <end position="97"/>
    </location>
</feature>
<evidence type="ECO:0000256" key="8">
    <source>
        <dbReference type="ARBA" id="ARBA00022989"/>
    </source>
</evidence>
<dbReference type="RefSeq" id="XP_030000427.1">
    <property type="nucleotide sequence ID" value="XM_030144567.1"/>
</dbReference>
<reference evidence="15" key="3">
    <citation type="submission" date="2025-09" db="UniProtKB">
        <authorList>
            <consortium name="Ensembl"/>
        </authorList>
    </citation>
    <scope>IDENTIFICATION</scope>
</reference>
<comment type="subcellular location">
    <subcellularLocation>
        <location evidence="1 13">Golgi apparatus membrane</location>
        <topology evidence="1 13">Single-pass type II membrane protein</topology>
    </subcellularLocation>
</comment>
<dbReference type="GO" id="GO:0006629">
    <property type="term" value="P:lipid metabolic process"/>
    <property type="evidence" value="ECO:0007669"/>
    <property type="project" value="UniProtKB-KW"/>
</dbReference>
<reference evidence="15" key="1">
    <citation type="submission" date="2019-06" db="EMBL/GenBank/DDBJ databases">
        <authorList>
            <consortium name="Wellcome Sanger Institute Data Sharing"/>
        </authorList>
    </citation>
    <scope>NUCLEOTIDE SEQUENCE [LARGE SCALE GENOMIC DNA]</scope>
</reference>
<evidence type="ECO:0000256" key="14">
    <source>
        <dbReference type="SAM" id="MobiDB-lite"/>
    </source>
</evidence>
<evidence type="ECO:0000256" key="13">
    <source>
        <dbReference type="RuleBase" id="RU363063"/>
    </source>
</evidence>
<evidence type="ECO:0000256" key="9">
    <source>
        <dbReference type="ARBA" id="ARBA00023034"/>
    </source>
</evidence>
<keyword evidence="5" id="KW-0808">Transferase</keyword>
<dbReference type="InterPro" id="IPR002659">
    <property type="entry name" value="Glyco_trans_31"/>
</dbReference>
<keyword evidence="6 13" id="KW-0812">Transmembrane</keyword>
<keyword evidence="4 13" id="KW-0328">Glycosyltransferase</keyword>
<evidence type="ECO:0000256" key="6">
    <source>
        <dbReference type="ARBA" id="ARBA00022692"/>
    </source>
</evidence>
<keyword evidence="8 13" id="KW-1133">Transmembrane helix</keyword>
<dbReference type="GO" id="GO:0006493">
    <property type="term" value="P:protein O-linked glycosylation"/>
    <property type="evidence" value="ECO:0007669"/>
    <property type="project" value="TreeGrafter"/>
</dbReference>
<keyword evidence="11 13" id="KW-0472">Membrane</keyword>
<evidence type="ECO:0000256" key="2">
    <source>
        <dbReference type="ARBA" id="ARBA00004922"/>
    </source>
</evidence>
<dbReference type="PANTHER" id="PTHR11214">
    <property type="entry name" value="BETA-1,3-N-ACETYLGLUCOSAMINYLTRANSFERASE"/>
    <property type="match status" value="1"/>
</dbReference>
<dbReference type="GO" id="GO:0000139">
    <property type="term" value="C:Golgi membrane"/>
    <property type="evidence" value="ECO:0007669"/>
    <property type="project" value="UniProtKB-SubCell"/>
</dbReference>
<organism evidence="15 16">
    <name type="scientific">Sphaeramia orbicularis</name>
    <name type="common">orbiculate cardinalfish</name>
    <dbReference type="NCBI Taxonomy" id="375764"/>
    <lineage>
        <taxon>Eukaryota</taxon>
        <taxon>Metazoa</taxon>
        <taxon>Chordata</taxon>
        <taxon>Craniata</taxon>
        <taxon>Vertebrata</taxon>
        <taxon>Euteleostomi</taxon>
        <taxon>Actinopterygii</taxon>
        <taxon>Neopterygii</taxon>
        <taxon>Teleostei</taxon>
        <taxon>Neoteleostei</taxon>
        <taxon>Acanthomorphata</taxon>
        <taxon>Gobiaria</taxon>
        <taxon>Kurtiformes</taxon>
        <taxon>Apogonoidei</taxon>
        <taxon>Apogonidae</taxon>
        <taxon>Apogoninae</taxon>
        <taxon>Sphaeramia</taxon>
    </lineage>
</organism>
<dbReference type="Pfam" id="PF01762">
    <property type="entry name" value="Galactosyl_T"/>
    <property type="match status" value="1"/>
</dbReference>
<feature type="region of interest" description="Disordered" evidence="14">
    <location>
        <begin position="72"/>
        <end position="107"/>
    </location>
</feature>
<proteinExistence type="inferred from homology"/>
<dbReference type="Gene3D" id="3.90.550.50">
    <property type="match status" value="1"/>
</dbReference>
<dbReference type="FunFam" id="3.90.550.50:FF:000001">
    <property type="entry name" value="Hexosyltransferase"/>
    <property type="match status" value="1"/>
</dbReference>
<gene>
    <name evidence="15" type="primary">LOC115426412</name>
</gene>
<dbReference type="OrthoDB" id="5512589at2759"/>
<dbReference type="Proteomes" id="UP000472271">
    <property type="component" value="Chromosome 1"/>
</dbReference>
<keyword evidence="10" id="KW-0443">Lipid metabolism</keyword>
<keyword evidence="16" id="KW-1185">Reference proteome</keyword>
<feature type="transmembrane region" description="Helical" evidence="13">
    <location>
        <begin position="29"/>
        <end position="49"/>
    </location>
</feature>
<dbReference type="PANTHER" id="PTHR11214:SF115">
    <property type="entry name" value="HEXOSYLTRANSFERASE"/>
    <property type="match status" value="1"/>
</dbReference>
<evidence type="ECO:0000256" key="5">
    <source>
        <dbReference type="ARBA" id="ARBA00022679"/>
    </source>
</evidence>
<dbReference type="AlphaFoldDB" id="A0A672ZTD6"/>
<dbReference type="EC" id="2.4.1.-" evidence="13"/>
<evidence type="ECO:0000256" key="7">
    <source>
        <dbReference type="ARBA" id="ARBA00022968"/>
    </source>
</evidence>
<accession>A0A672ZTD6</accession>
<name>A0A672ZTD6_9TELE</name>
<evidence type="ECO:0000256" key="12">
    <source>
        <dbReference type="ARBA" id="ARBA00023180"/>
    </source>
</evidence>
<feature type="compositionally biased region" description="Pro residues" evidence="14">
    <location>
        <begin position="98"/>
        <end position="107"/>
    </location>
</feature>
<dbReference type="InParanoid" id="A0A672ZTD6"/>
<evidence type="ECO:0000256" key="10">
    <source>
        <dbReference type="ARBA" id="ARBA00023098"/>
    </source>
</evidence>
<keyword evidence="12" id="KW-0325">Glycoprotein</keyword>
<dbReference type="Ensembl" id="ENSSORT00005020989.1">
    <property type="protein sequence ID" value="ENSSORP00005020416.1"/>
    <property type="gene ID" value="ENSSORG00005009949.1"/>
</dbReference>